<dbReference type="OrthoDB" id="9808870at2"/>
<sequence length="325" mass="35501">MIRLICLLILLAIGSPARADELRPGYMEFTQKSATQWVLVWKVPMQGGFTPSTAPYLPKGCEPTGQAQRDIANAAVTTRTTYRCSREVAGQRIGLDGMETAQSDVLVRVAPLGRPVQALRLTPAEPRVLIQGKASGWQVARTYFLTGIDHILFGYDHLLFVVSLVLLLSGFWTIAKAVTAFTVAHSLTLVGTTLGWIGLPQQPVESIIALSILFLAVEIIKRKPGKIRLSERVPWVVAFGFGLLHGFGFAGALKEIGLPEQDISVALFTFNIGVEVGQIMIVALTMLLLTILRRISEALLPPVVKVATYAIGITASYWFIERTFS</sequence>
<feature type="chain" id="PRO_5022069744" evidence="2">
    <location>
        <begin position="20"/>
        <end position="325"/>
    </location>
</feature>
<name>A0A553WC69_9SPHN</name>
<evidence type="ECO:0000313" key="4">
    <source>
        <dbReference type="Proteomes" id="UP000320160"/>
    </source>
</evidence>
<feature type="signal peptide" evidence="2">
    <location>
        <begin position="1"/>
        <end position="19"/>
    </location>
</feature>
<evidence type="ECO:0000256" key="2">
    <source>
        <dbReference type="SAM" id="SignalP"/>
    </source>
</evidence>
<feature type="transmembrane region" description="Helical" evidence="1">
    <location>
        <begin position="299"/>
        <end position="320"/>
    </location>
</feature>
<organism evidence="3 4">
    <name type="scientific">Sphingorhabdus contaminans</name>
    <dbReference type="NCBI Taxonomy" id="1343899"/>
    <lineage>
        <taxon>Bacteria</taxon>
        <taxon>Pseudomonadati</taxon>
        <taxon>Pseudomonadota</taxon>
        <taxon>Alphaproteobacteria</taxon>
        <taxon>Sphingomonadales</taxon>
        <taxon>Sphingomonadaceae</taxon>
        <taxon>Sphingorhabdus</taxon>
    </lineage>
</organism>
<gene>
    <name evidence="3" type="ORF">FOM92_14410</name>
</gene>
<proteinExistence type="predicted"/>
<dbReference type="InterPro" id="IPR032809">
    <property type="entry name" value="Put_HupE_UreJ"/>
</dbReference>
<comment type="caution">
    <text evidence="3">The sequence shown here is derived from an EMBL/GenBank/DDBJ whole genome shotgun (WGS) entry which is preliminary data.</text>
</comment>
<evidence type="ECO:0000313" key="3">
    <source>
        <dbReference type="EMBL" id="TSB02289.1"/>
    </source>
</evidence>
<feature type="transmembrane region" description="Helical" evidence="1">
    <location>
        <begin position="178"/>
        <end position="198"/>
    </location>
</feature>
<dbReference type="Proteomes" id="UP000320160">
    <property type="component" value="Unassembled WGS sequence"/>
</dbReference>
<keyword evidence="1" id="KW-0472">Membrane</keyword>
<keyword evidence="1" id="KW-1133">Transmembrane helix</keyword>
<keyword evidence="4" id="KW-1185">Reference proteome</keyword>
<dbReference type="EMBL" id="VKKU01000002">
    <property type="protein sequence ID" value="TSB02289.1"/>
    <property type="molecule type" value="Genomic_DNA"/>
</dbReference>
<protein>
    <submittedName>
        <fullName evidence="3">HupE/UreJ family protein</fullName>
    </submittedName>
</protein>
<feature type="transmembrane region" description="Helical" evidence="1">
    <location>
        <begin position="233"/>
        <end position="253"/>
    </location>
</feature>
<feature type="transmembrane region" description="Helical" evidence="1">
    <location>
        <begin position="265"/>
        <end position="292"/>
    </location>
</feature>
<dbReference type="AlphaFoldDB" id="A0A553WC69"/>
<feature type="transmembrane region" description="Helical" evidence="1">
    <location>
        <begin position="152"/>
        <end position="171"/>
    </location>
</feature>
<dbReference type="Pfam" id="PF13795">
    <property type="entry name" value="HupE_UreJ_2"/>
    <property type="match status" value="1"/>
</dbReference>
<reference evidence="3 4" key="1">
    <citation type="submission" date="2019-07" db="EMBL/GenBank/DDBJ databases">
        <authorList>
            <person name="Park M."/>
        </authorList>
    </citation>
    <scope>NUCLEOTIDE SEQUENCE [LARGE SCALE GENOMIC DNA]</scope>
    <source>
        <strain evidence="3 4">KCTC32445</strain>
    </source>
</reference>
<feature type="transmembrane region" description="Helical" evidence="1">
    <location>
        <begin position="204"/>
        <end position="221"/>
    </location>
</feature>
<keyword evidence="2" id="KW-0732">Signal</keyword>
<evidence type="ECO:0000256" key="1">
    <source>
        <dbReference type="SAM" id="Phobius"/>
    </source>
</evidence>
<accession>A0A553WC69</accession>
<keyword evidence="1" id="KW-0812">Transmembrane</keyword>
<dbReference type="RefSeq" id="WP_143777507.1">
    <property type="nucleotide sequence ID" value="NZ_VKKU01000002.1"/>
</dbReference>